<dbReference type="Pfam" id="PF03456">
    <property type="entry name" value="uDENN"/>
    <property type="match status" value="1"/>
</dbReference>
<evidence type="ECO:0000259" key="1">
    <source>
        <dbReference type="PROSITE" id="PS50211"/>
    </source>
</evidence>
<name>A0A1E1XS85_AMBSC</name>
<proteinExistence type="evidence at transcript level"/>
<dbReference type="InterPro" id="IPR005113">
    <property type="entry name" value="uDENN_dom"/>
</dbReference>
<dbReference type="SMART" id="SM00799">
    <property type="entry name" value="DENN"/>
    <property type="match status" value="1"/>
</dbReference>
<dbReference type="InterPro" id="IPR051942">
    <property type="entry name" value="DENN_domain_containing_2"/>
</dbReference>
<feature type="non-terminal residue" evidence="2">
    <location>
        <position position="1"/>
    </location>
</feature>
<evidence type="ECO:0000313" key="2">
    <source>
        <dbReference type="EMBL" id="JAU01812.1"/>
    </source>
</evidence>
<dbReference type="InterPro" id="IPR001194">
    <property type="entry name" value="cDENN_dom"/>
</dbReference>
<dbReference type="SMART" id="SM00801">
    <property type="entry name" value="dDENN"/>
    <property type="match status" value="1"/>
</dbReference>
<sequence length="483" mass="54318">QQDSSSEVSVREVQKRLVYVRSIKRAYGYGPSCNQCEAEKVFEFALLVGYRHIDHAMPPQPDVLHRFPKETDCPGYDPVVIAHLCLPQDCSEDGASAAERFFFTLVRDDGEKTFFHCLQLPKGHQGALGLETPLVLCLATRASSVAFYHQLLGDLAGPLVSLSEPSWRDLLSWLAQQRVPSPGCRLGCPLGQGGSITLATTRPVDDKYDWARLTPLLGALEPPVLMRIVSSLILERRIILVSDDSTLVRRWVESVECLVYPFRWAHVRVPLVPRSLLAQCSSPEPYLLGVPAAMVHTALELLAGPVLVVDVDRGALLCEDQDNRDVVPQKLQQSLTTALSLAKNMTDPTGQVRDVMITEAFVRLFVELVGHCDQHISLSDDLAESSFQRDAFIRAPSSRGAQMFLQWFVETQAFEQFVRERTERLRQLARTPQHHLLPKGLFEQRAAEYLLDLEQSGRGLRQLGRKVRTIGEMFRNLRAFQRE</sequence>
<dbReference type="InterPro" id="IPR037516">
    <property type="entry name" value="Tripartite_DENN"/>
</dbReference>
<dbReference type="PROSITE" id="PS50211">
    <property type="entry name" value="DENN"/>
    <property type="match status" value="1"/>
</dbReference>
<dbReference type="PANTHER" id="PTHR15288">
    <property type="entry name" value="DENN DOMAIN-CONTAINING PROTEIN 2"/>
    <property type="match status" value="1"/>
</dbReference>
<accession>A0A1E1XS85</accession>
<reference evidence="2" key="2">
    <citation type="journal article" date="2017" name="Front. Cell. Infect. Microbiol.">
        <title>Analysis of the Salivary Gland Transcriptome of Unfed and Partially Fed Amblyomma sculptum Ticks and Descriptive Proteome of the Saliva.</title>
        <authorList>
            <person name="Esteves E."/>
            <person name="Maruyama S.R."/>
            <person name="Kawahara R."/>
            <person name="Fujita A."/>
            <person name="Martins L.A."/>
            <person name="Righi A.A."/>
            <person name="Costa F.B."/>
            <person name="Palmisano G."/>
            <person name="Labruna M.B."/>
            <person name="Sa-Nunes A."/>
            <person name="Ribeiro J.M.C."/>
            <person name="Fogaca A.C."/>
        </authorList>
    </citation>
    <scope>NUCLEOTIDE SEQUENCE</scope>
</reference>
<reference evidence="2" key="1">
    <citation type="submission" date="2016-09" db="EMBL/GenBank/DDBJ databases">
        <authorList>
            <person name="Capua I."/>
            <person name="De Benedictis P."/>
            <person name="Joannis T."/>
            <person name="Lombin L.H."/>
            <person name="Cattoli G."/>
        </authorList>
    </citation>
    <scope>NUCLEOTIDE SEQUENCE</scope>
</reference>
<dbReference type="AlphaFoldDB" id="A0A1E1XS85"/>
<feature type="domain" description="UDENN" evidence="1">
    <location>
        <begin position="44"/>
        <end position="428"/>
    </location>
</feature>
<protein>
    <submittedName>
        <fullName evidence="2">Putative ras signaling inhibitor st5</fullName>
    </submittedName>
</protein>
<dbReference type="Gene3D" id="3.40.50.11500">
    <property type="match status" value="1"/>
</dbReference>
<organism evidence="2">
    <name type="scientific">Amblyomma sculptum</name>
    <name type="common">Tick</name>
    <dbReference type="NCBI Taxonomy" id="1581419"/>
    <lineage>
        <taxon>Eukaryota</taxon>
        <taxon>Metazoa</taxon>
        <taxon>Ecdysozoa</taxon>
        <taxon>Arthropoda</taxon>
        <taxon>Chelicerata</taxon>
        <taxon>Arachnida</taxon>
        <taxon>Acari</taxon>
        <taxon>Parasitiformes</taxon>
        <taxon>Ixodida</taxon>
        <taxon>Ixodoidea</taxon>
        <taxon>Ixodidae</taxon>
        <taxon>Amblyomminae</taxon>
        <taxon>Amblyomma</taxon>
    </lineage>
</organism>
<dbReference type="Pfam" id="PF02141">
    <property type="entry name" value="DENN"/>
    <property type="match status" value="1"/>
</dbReference>
<dbReference type="InterPro" id="IPR043153">
    <property type="entry name" value="DENN_C"/>
</dbReference>
<dbReference type="Gene3D" id="3.30.450.200">
    <property type="match status" value="1"/>
</dbReference>
<dbReference type="InterPro" id="IPR005112">
    <property type="entry name" value="dDENN_dom"/>
</dbReference>
<dbReference type="EMBL" id="GFAA01001623">
    <property type="protein sequence ID" value="JAU01812.1"/>
    <property type="molecule type" value="mRNA"/>
</dbReference>
<dbReference type="PANTHER" id="PTHR15288:SF0">
    <property type="entry name" value="UDENN DOMAIN-CONTAINING PROTEIN"/>
    <property type="match status" value="1"/>
</dbReference>
<dbReference type="Pfam" id="PF03455">
    <property type="entry name" value="dDENN"/>
    <property type="match status" value="1"/>
</dbReference>